<feature type="compositionally biased region" description="Basic residues" evidence="1">
    <location>
        <begin position="870"/>
        <end position="879"/>
    </location>
</feature>
<feature type="non-terminal residue" evidence="2">
    <location>
        <position position="969"/>
    </location>
</feature>
<feature type="compositionally biased region" description="Basic residues" evidence="1">
    <location>
        <begin position="508"/>
        <end position="553"/>
    </location>
</feature>
<proteinExistence type="predicted"/>
<feature type="region of interest" description="Disordered" evidence="1">
    <location>
        <begin position="866"/>
        <end position="947"/>
    </location>
</feature>
<feature type="compositionally biased region" description="Low complexity" evidence="1">
    <location>
        <begin position="562"/>
        <end position="575"/>
    </location>
</feature>
<dbReference type="AlphaFoldDB" id="A0A9Q0MZS1"/>
<keyword evidence="3" id="KW-1185">Reference proteome</keyword>
<feature type="compositionally biased region" description="Basic and acidic residues" evidence="1">
    <location>
        <begin position="493"/>
        <end position="507"/>
    </location>
</feature>
<feature type="compositionally biased region" description="Polar residues" evidence="1">
    <location>
        <begin position="41"/>
        <end position="52"/>
    </location>
</feature>
<comment type="caution">
    <text evidence="2">The sequence shown here is derived from an EMBL/GenBank/DDBJ whole genome shotgun (WGS) entry which is preliminary data.</text>
</comment>
<gene>
    <name evidence="2" type="ORF">Bhyg_12939</name>
</gene>
<sequence>MDNRFNNWNTSLQNPWEDDWFTNQHQSFATNHYNNTNNFNGPSASGVNFSRSNRSKNLREKSEHRTADRNFGSKSQNEPNTSDPVDKAQKKNLKCSKDTPSTVTSSSSVQPCSSNSIEKTPEPIAPNVQDAEQVTKKLIHQLTSMNKHNLKQMINNPSSKYETALQTHARNRMRAEMRTKLQNMSSNQENQLVNNVLETEESVDMDKIPDNVFDEIGRVLDINLLGQEDNSNNKYNDSDDKDKPMEYPMDIFARAEQLLMHNCMFLEERQDDRNSNNADGTSIKIKNEIKEEPDDIGDENFFEIQESGTDNFSLSDLVFEDREGTENLRNDNFVDQLQETTQTNEDALENCEPHMWDGNRVEMVLLTSLIVKEEEDGEVEHYKQTNNNNERGASPNSCSKASSQTSSPLYKSPNGEKAAECSSTTNNHKAFAADDFHTNMLTNANQLNRESDIISNKIATATATQEPPKKNDLFTKLQNSGAFESSSVRRRCERNLESSDYRRDSPYSRKKKKKHKSRSRSISRSMRSRSRSPSRSRNSHRSKKDRERSRKRNVANPASDNVKSIVTSSSVESSTTNIVATTDLSNDSLFNQIEVNDEFSNKSLENVEVEKNENLNKTDESAHMTTEVSSELTNIEMVEIESNEEILIDQVACAAKCTTESITDNQMEAERIEMDVKCPTPTNFFTDFSEQIDVSVVDKENEDKSMESDSIKPLVSDDIMDIVMDSVNAADIVHAADIIATSLSIPNIDQSADEVLTLETVSNSSPASNSCPTFNSDLVFSPTLPLDTINDTNVEKDILVEPVEPPTGASQAVEIIAEESSTSIGSQSIEEPIMLNSECQSFTSADCTPKANQPEKNNVAAITKLVLKPSSRHQKSSSKHKCDKERHASSSHKSKKSEASSSSSSSKKFDPKDDLIHSTNMAKHSQSEQPQRPWRSAGEKKCIEPSKSTLRSIDIFDPLRPAEALKVVD</sequence>
<dbReference type="OrthoDB" id="7744876at2759"/>
<dbReference type="EMBL" id="WJQU01000003">
    <property type="protein sequence ID" value="KAJ6640190.1"/>
    <property type="molecule type" value="Genomic_DNA"/>
</dbReference>
<evidence type="ECO:0000313" key="3">
    <source>
        <dbReference type="Proteomes" id="UP001151699"/>
    </source>
</evidence>
<protein>
    <submittedName>
        <fullName evidence="2">Uncharacterized protein</fullName>
    </submittedName>
</protein>
<feature type="compositionally biased region" description="Polar residues" evidence="1">
    <location>
        <begin position="917"/>
        <end position="930"/>
    </location>
</feature>
<organism evidence="2 3">
    <name type="scientific">Pseudolycoriella hygida</name>
    <dbReference type="NCBI Taxonomy" id="35572"/>
    <lineage>
        <taxon>Eukaryota</taxon>
        <taxon>Metazoa</taxon>
        <taxon>Ecdysozoa</taxon>
        <taxon>Arthropoda</taxon>
        <taxon>Hexapoda</taxon>
        <taxon>Insecta</taxon>
        <taxon>Pterygota</taxon>
        <taxon>Neoptera</taxon>
        <taxon>Endopterygota</taxon>
        <taxon>Diptera</taxon>
        <taxon>Nematocera</taxon>
        <taxon>Sciaroidea</taxon>
        <taxon>Sciaridae</taxon>
        <taxon>Pseudolycoriella</taxon>
    </lineage>
</organism>
<feature type="region of interest" description="Disordered" evidence="1">
    <location>
        <begin position="378"/>
        <end position="422"/>
    </location>
</feature>
<evidence type="ECO:0000256" key="1">
    <source>
        <dbReference type="SAM" id="MobiDB-lite"/>
    </source>
</evidence>
<feature type="compositionally biased region" description="Basic and acidic residues" evidence="1">
    <location>
        <begin position="57"/>
        <end position="68"/>
    </location>
</feature>
<feature type="region of interest" description="Disordered" evidence="1">
    <location>
        <begin position="460"/>
        <end position="575"/>
    </location>
</feature>
<name>A0A9Q0MZS1_9DIPT</name>
<evidence type="ECO:0000313" key="2">
    <source>
        <dbReference type="EMBL" id="KAJ6640190.1"/>
    </source>
</evidence>
<feature type="compositionally biased region" description="Polar residues" evidence="1">
    <location>
        <begin position="476"/>
        <end position="486"/>
    </location>
</feature>
<accession>A0A9Q0MZS1</accession>
<feature type="compositionally biased region" description="Low complexity" evidence="1">
    <location>
        <begin position="98"/>
        <end position="116"/>
    </location>
</feature>
<feature type="compositionally biased region" description="Polar residues" evidence="1">
    <location>
        <begin position="72"/>
        <end position="83"/>
    </location>
</feature>
<feature type="compositionally biased region" description="Basic and acidic residues" evidence="1">
    <location>
        <begin position="907"/>
        <end position="916"/>
    </location>
</feature>
<feature type="compositionally biased region" description="Polar residues" evidence="1">
    <location>
        <begin position="384"/>
        <end position="409"/>
    </location>
</feature>
<reference evidence="2" key="1">
    <citation type="submission" date="2022-07" db="EMBL/GenBank/DDBJ databases">
        <authorList>
            <person name="Trinca V."/>
            <person name="Uliana J.V.C."/>
            <person name="Torres T.T."/>
            <person name="Ward R.J."/>
            <person name="Monesi N."/>
        </authorList>
    </citation>
    <scope>NUCLEOTIDE SEQUENCE</scope>
    <source>
        <strain evidence="2">HSMRA1968</strain>
        <tissue evidence="2">Whole embryos</tissue>
    </source>
</reference>
<dbReference type="Proteomes" id="UP001151699">
    <property type="component" value="Chromosome X"/>
</dbReference>
<feature type="region of interest" description="Disordered" evidence="1">
    <location>
        <begin position="32"/>
        <end position="127"/>
    </location>
</feature>